<dbReference type="Gene3D" id="1.10.10.10">
    <property type="entry name" value="Winged helix-like DNA-binding domain superfamily/Winged helix DNA-binding domain"/>
    <property type="match status" value="1"/>
</dbReference>
<reference evidence="9 10" key="1">
    <citation type="submission" date="2023-11" db="EMBL/GenBank/DDBJ databases">
        <authorList>
            <person name="Xu M."/>
            <person name="Jiang T."/>
        </authorList>
    </citation>
    <scope>NUCLEOTIDE SEQUENCE [LARGE SCALE GENOMIC DNA]</scope>
    <source>
        <strain evidence="9 10">SD</strain>
    </source>
</reference>
<comment type="caution">
    <text evidence="9">The sequence shown here is derived from an EMBL/GenBank/DDBJ whole genome shotgun (WGS) entry which is preliminary data.</text>
</comment>
<dbReference type="InterPro" id="IPR011006">
    <property type="entry name" value="CheY-like_superfamily"/>
</dbReference>
<gene>
    <name evidence="9" type="ORF">SK069_03115</name>
</gene>
<protein>
    <submittedName>
        <fullName evidence="9">Response regulator</fullName>
    </submittedName>
</protein>
<feature type="domain" description="Response regulatory" evidence="7">
    <location>
        <begin position="2"/>
        <end position="117"/>
    </location>
</feature>
<dbReference type="EMBL" id="JAXAVX010000001">
    <property type="protein sequence ID" value="MDX8150571.1"/>
    <property type="molecule type" value="Genomic_DNA"/>
</dbReference>
<dbReference type="Pfam" id="PF00072">
    <property type="entry name" value="Response_reg"/>
    <property type="match status" value="1"/>
</dbReference>
<dbReference type="SMART" id="SM01012">
    <property type="entry name" value="ANTAR"/>
    <property type="match status" value="1"/>
</dbReference>
<dbReference type="PANTHER" id="PTHR48111:SF1">
    <property type="entry name" value="TWO-COMPONENT RESPONSE REGULATOR ORR33"/>
    <property type="match status" value="1"/>
</dbReference>
<keyword evidence="1 6" id="KW-0597">Phosphoprotein</keyword>
<dbReference type="InterPro" id="IPR001789">
    <property type="entry name" value="Sig_transdc_resp-reg_receiver"/>
</dbReference>
<keyword evidence="4" id="KW-0238">DNA-binding</keyword>
<evidence type="ECO:0000256" key="1">
    <source>
        <dbReference type="ARBA" id="ARBA00022553"/>
    </source>
</evidence>
<dbReference type="InterPro" id="IPR008327">
    <property type="entry name" value="Sig_transdc_resp-reg_antiterm"/>
</dbReference>
<keyword evidence="3" id="KW-0805">Transcription regulation</keyword>
<dbReference type="PIRSF" id="PIRSF036382">
    <property type="entry name" value="RR_antiterm"/>
    <property type="match status" value="1"/>
</dbReference>
<organism evidence="9 10">
    <name type="scientific">Patulibacter brassicae</name>
    <dbReference type="NCBI Taxonomy" id="1705717"/>
    <lineage>
        <taxon>Bacteria</taxon>
        <taxon>Bacillati</taxon>
        <taxon>Actinomycetota</taxon>
        <taxon>Thermoleophilia</taxon>
        <taxon>Solirubrobacterales</taxon>
        <taxon>Patulibacteraceae</taxon>
        <taxon>Patulibacter</taxon>
    </lineage>
</organism>
<dbReference type="Gene3D" id="3.40.50.2300">
    <property type="match status" value="1"/>
</dbReference>
<keyword evidence="2" id="KW-0902">Two-component regulatory system</keyword>
<evidence type="ECO:0000256" key="4">
    <source>
        <dbReference type="ARBA" id="ARBA00023125"/>
    </source>
</evidence>
<proteinExistence type="predicted"/>
<dbReference type="InterPro" id="IPR005561">
    <property type="entry name" value="ANTAR"/>
</dbReference>
<evidence type="ECO:0000256" key="3">
    <source>
        <dbReference type="ARBA" id="ARBA00023015"/>
    </source>
</evidence>
<dbReference type="SMART" id="SM00448">
    <property type="entry name" value="REC"/>
    <property type="match status" value="1"/>
</dbReference>
<keyword evidence="10" id="KW-1185">Reference proteome</keyword>
<dbReference type="Pfam" id="PF03861">
    <property type="entry name" value="ANTAR"/>
    <property type="match status" value="1"/>
</dbReference>
<feature type="modified residue" description="4-aspartylphosphate" evidence="6">
    <location>
        <position position="52"/>
    </location>
</feature>
<dbReference type="InterPro" id="IPR039420">
    <property type="entry name" value="WalR-like"/>
</dbReference>
<evidence type="ECO:0000256" key="6">
    <source>
        <dbReference type="PROSITE-ProRule" id="PRU00169"/>
    </source>
</evidence>
<feature type="domain" description="ANTAR" evidence="8">
    <location>
        <begin position="123"/>
        <end position="184"/>
    </location>
</feature>
<dbReference type="Proteomes" id="UP001277761">
    <property type="component" value="Unassembled WGS sequence"/>
</dbReference>
<evidence type="ECO:0000313" key="10">
    <source>
        <dbReference type="Proteomes" id="UP001277761"/>
    </source>
</evidence>
<accession>A0ABU4VI12</accession>
<evidence type="ECO:0000259" key="8">
    <source>
        <dbReference type="PROSITE" id="PS50921"/>
    </source>
</evidence>
<keyword evidence="5" id="KW-0804">Transcription</keyword>
<dbReference type="PANTHER" id="PTHR48111">
    <property type="entry name" value="REGULATOR OF RPOS"/>
    <property type="match status" value="1"/>
</dbReference>
<dbReference type="SUPFAM" id="SSF52172">
    <property type="entry name" value="CheY-like"/>
    <property type="match status" value="1"/>
</dbReference>
<evidence type="ECO:0000256" key="2">
    <source>
        <dbReference type="ARBA" id="ARBA00023012"/>
    </source>
</evidence>
<dbReference type="RefSeq" id="WP_319952717.1">
    <property type="nucleotide sequence ID" value="NZ_JAXAVX010000001.1"/>
</dbReference>
<evidence type="ECO:0000256" key="5">
    <source>
        <dbReference type="ARBA" id="ARBA00023163"/>
    </source>
</evidence>
<name>A0ABU4VI12_9ACTN</name>
<dbReference type="PROSITE" id="PS50110">
    <property type="entry name" value="RESPONSE_REGULATORY"/>
    <property type="match status" value="1"/>
</dbReference>
<evidence type="ECO:0000313" key="9">
    <source>
        <dbReference type="EMBL" id="MDX8150571.1"/>
    </source>
</evidence>
<evidence type="ECO:0000259" key="7">
    <source>
        <dbReference type="PROSITE" id="PS50110"/>
    </source>
</evidence>
<dbReference type="PROSITE" id="PS50921">
    <property type="entry name" value="ANTAR"/>
    <property type="match status" value="1"/>
</dbReference>
<dbReference type="InterPro" id="IPR036388">
    <property type="entry name" value="WH-like_DNA-bd_sf"/>
</dbReference>
<sequence>MRILVAEDDPIIALGIARRLEQLGHVVLGPFGRGDEVRAAAREQDPDLLLLDVDLEDADGLELAAELTAEGPSRPIVVLTGLDAPELVDRSIASGVEAFLTKPVDDRQLDAALRVAAARHAELRTLQEEVSDARQALADRKVVEQAKGILIRALGIDEPTAFARIQRTARDRNVRLVEVARSIVAQRQLLEERARGDERA</sequence>